<organism evidence="2 3">
    <name type="scientific">Paenibacillus chungangensis</name>
    <dbReference type="NCBI Taxonomy" id="696535"/>
    <lineage>
        <taxon>Bacteria</taxon>
        <taxon>Bacillati</taxon>
        <taxon>Bacillota</taxon>
        <taxon>Bacilli</taxon>
        <taxon>Bacillales</taxon>
        <taxon>Paenibacillaceae</taxon>
        <taxon>Paenibacillus</taxon>
    </lineage>
</organism>
<comment type="caution">
    <text evidence="2">The sequence shown here is derived from an EMBL/GenBank/DDBJ whole genome shotgun (WGS) entry which is preliminary data.</text>
</comment>
<evidence type="ECO:0000256" key="1">
    <source>
        <dbReference type="SAM" id="SignalP"/>
    </source>
</evidence>
<feature type="chain" id="PRO_5046361258" evidence="1">
    <location>
        <begin position="23"/>
        <end position="2279"/>
    </location>
</feature>
<sequence>MKKILSLILALTLLTSVAPVYANVDTEYNYVFGVKTGGNGTDDEIYMGVSTYEPGVYSDHVANIDGPGDDFEPGSFAQYPFKMKNIPPWRMNEFVFWLVGSDDWYGESVVLWLPYHDGTLNPTQAKTIPIHSWTKDLGRLYRDISDVTQRKFTSLGDVDTRGGEFYLDPASSGSERVEWDKMVRDQYGHYDIMQYEDAPIITSPTLSDDSVGQDWLTFQEPTKTQNFKLDIDRKKLHDAMVAQDKAEITLTYRVALLAQSTNAESLGGTFAHTASGNPGAKTYLTTKIGQQDYYYKDVTYTFYRSIYDLGNPNITQTATFSHGTDNRYLNRKFTDVNITVDVVSLHKKNMTKEEKTELTTNFQATPVLYLGNSTETPLANLTMTKLPAWDGTPSGTLQFTGKVPLDVSEIDGEGIRLQLDNVSTYLTKNGQAQSYHLENPTPESTTSQSFYFSTHKVDTKTPTIRVTDENGLDLTGQNSIQNNIKKMHEFYMVSSETLYPDGNVAHTINNQNYFKYELYKKTNDSYETAMTRITNFDGTGTAARVTAPISTQVLKGVSINLRPVDLTEGEFKLRLYGWDKADNPLGDAGYTEIENIKLDNQAPRVTIHETVHPQDAQLRKRNDYRFEMNDLQQSSNGWSRTYYTFISGTATPPDTPIDQIEPVSGEMASTQGMWAYVDSEGDSSTAMISIPKGENFDGTLYYFTVDSLGNDSRDEQVSRYYKRPVKIFNGDVVDTLITEDSSLPKPRFNISFDISDPNIETSYRWISHPSNDQSLVQNFSVYESSHDVGKVQIDLMNGRYILEYRVTDKQSGNTAEFSREYIYDNYAPEISFIVGDQIQYFKSIQQFKVKVTDTSGIASAYYYLSRAEVDERRSGEPNYPLTLTKNSENISEVDQTLTMSGIFNGAYSIVVVTTDIHGRESKKISPYFGMRTYQPRLEKFQHSQPKTINGIGATNDGSYRISAILREAHQSYTLDSPMKNQKPVYYATTDGAPIENYVIVPEFSAINWSGGYYQFSLDTPIALQEGVNTLYFQFGIINPDGVRPEFLSDATSIQILYDSKAPTFELPDYSTIQPTNAPVTATIVANDVGTGISKLTVAPEDGGKITVSPYTNGAFTVTINENITTNLTLADELGNSVLVPITVSNIDKAAPSAIASSDIVTNGARQDGLITVDVSDKNDTTVSFALIKKPTEDHILTEADYALFNTSQSVAMQSSPVIVNGEGNKQKTYTIDLKGLSGSYAIGIKAIDSAGNVTEKLFYDAKLDLVDAEASIVSVSANPATTKTTSTVTVTFNVPVTVMPNAPAQGDAVGAMAMSNLLYTGLLTTSANYVMNYDVVIQNNNKISLYIQDEVGRDRVLEFTPDVEFVAGFDITGYVEKNGQTIQNGGFISYTQNDKLYYVVVPNPNYSGQYFFVENAVLSGLELNTELSVLDPSFTEGEGAEGGEGRTVTAATYGPAYSKLVFEALRDGQTSKSAYFEAYTTEGMEADRMEAEYVAISVVDETAPVANVNYSITESTNQNVNATLAISDPESGILKLERSYDGTSYSPIDSIVSHTETFEQNATVYFKVTNKAGIETIVPVTVSNIDKTPITEGRHYTVEYAYENYLGNWVPIEEGKAYRKVMATLTFIGGEKTLSMINNNAALSRTLTQEVNTFTFEFRDESGNTGSHTVRYDHFDNTIGQTSYVLSNTSKTNQNIFATITLSDDSGEIAFAEVKKGDVVYPFIGEPLENEYVVELDSSGIYYVTAYDYAGNEWTTPITVSNINKEAPIATGRTYSALPTAITTQSVNVELTQFSKDIKTITVTGVELTGSLTANDIVYIPGTKAVRFRKNGTVTMFFVDDYGNEGHEVITISNIVSTPPQISAIATLAEDKLSVNVTFDQIRDSDGVPLDILRKMTDLTVSYRGYDYALLTEVTNENGDVVSTKEAVINVKTNGEHVFRVRDKTGLTQKILLTIEGIEVGAPKVKEVRWTYKYLEKNQAGQWVEKDHQNKINVGVDTSGKEEGYVVGIDKNPTTNQDVNVTVITDKDAKFVGGNDVWELDKSMNYRENGLYHFNLQGRTGESTSYGVNVGVIDKTPPVLKLNNGEELIFIEGMTPAKDASIAYDKSKLLDFEAWDMVAGQKVDLTNRVTISYGAGGRVFNPDNFSANEFNRSNPYYIDYTVRDDAGNQTTIRRTVRLVGLYDTIALVNGVMPDSTNVATVLGNKVEISLKNFSGISYARYEKGILTQGQMKTKGTVLREKNGVYTMDNVSEGWYTVYIQTDKRDYFNISVYVSNQGGK</sequence>
<reference evidence="3" key="1">
    <citation type="journal article" date="2019" name="Int. J. Syst. Evol. Microbiol.">
        <title>The Global Catalogue of Microorganisms (GCM) 10K type strain sequencing project: providing services to taxonomists for standard genome sequencing and annotation.</title>
        <authorList>
            <consortium name="The Broad Institute Genomics Platform"/>
            <consortium name="The Broad Institute Genome Sequencing Center for Infectious Disease"/>
            <person name="Wu L."/>
            <person name="Ma J."/>
        </authorList>
    </citation>
    <scope>NUCLEOTIDE SEQUENCE [LARGE SCALE GENOMIC DNA]</scope>
    <source>
        <strain evidence="3">CCUG 59129</strain>
    </source>
</reference>
<dbReference type="RefSeq" id="WP_377565814.1">
    <property type="nucleotide sequence ID" value="NZ_JBHTJZ010000024.1"/>
</dbReference>
<name>A0ABW3HTP3_9BACL</name>
<keyword evidence="3" id="KW-1185">Reference proteome</keyword>
<keyword evidence="1" id="KW-0732">Signal</keyword>
<gene>
    <name evidence="2" type="ORF">ACFQ2I_16010</name>
</gene>
<protein>
    <submittedName>
        <fullName evidence="2">Uncharacterized protein</fullName>
    </submittedName>
</protein>
<dbReference type="EMBL" id="JBHTJZ010000024">
    <property type="protein sequence ID" value="MFD0960896.1"/>
    <property type="molecule type" value="Genomic_DNA"/>
</dbReference>
<evidence type="ECO:0000313" key="3">
    <source>
        <dbReference type="Proteomes" id="UP001596989"/>
    </source>
</evidence>
<accession>A0ABW3HTP3</accession>
<proteinExistence type="predicted"/>
<dbReference type="Proteomes" id="UP001596989">
    <property type="component" value="Unassembled WGS sequence"/>
</dbReference>
<feature type="signal peptide" evidence="1">
    <location>
        <begin position="1"/>
        <end position="22"/>
    </location>
</feature>
<evidence type="ECO:0000313" key="2">
    <source>
        <dbReference type="EMBL" id="MFD0960896.1"/>
    </source>
</evidence>